<evidence type="ECO:0000256" key="1">
    <source>
        <dbReference type="ARBA" id="ARBA00004305"/>
    </source>
</evidence>
<dbReference type="EMBL" id="CAJOBH010003491">
    <property type="protein sequence ID" value="CAF3954460.1"/>
    <property type="molecule type" value="Genomic_DNA"/>
</dbReference>
<evidence type="ECO:0000256" key="3">
    <source>
        <dbReference type="ARBA" id="ARBA00006484"/>
    </source>
</evidence>
<dbReference type="PROSITE" id="PS00061">
    <property type="entry name" value="ADH_SHORT"/>
    <property type="match status" value="1"/>
</dbReference>
<comment type="caution">
    <text evidence="27">The sequence shown here is derived from an EMBL/GenBank/DDBJ whole genome shotgun (WGS) entry which is preliminary data.</text>
</comment>
<dbReference type="Proteomes" id="UP000681967">
    <property type="component" value="Unassembled WGS sequence"/>
</dbReference>
<dbReference type="EMBL" id="CAJOBJ010000370">
    <property type="protein sequence ID" value="CAF3817817.1"/>
    <property type="molecule type" value="Genomic_DNA"/>
</dbReference>
<evidence type="ECO:0000313" key="27">
    <source>
        <dbReference type="EMBL" id="CAF0996740.1"/>
    </source>
</evidence>
<dbReference type="PANTHER" id="PTHR42760:SF83">
    <property type="entry name" value="(3R)-3-HYDROXYACYL-COA DEHYDROGENASE"/>
    <property type="match status" value="1"/>
</dbReference>
<dbReference type="InterPro" id="IPR036291">
    <property type="entry name" value="NAD(P)-bd_dom_sf"/>
</dbReference>
<evidence type="ECO:0000256" key="23">
    <source>
        <dbReference type="ARBA" id="ARBA00081936"/>
    </source>
</evidence>
<dbReference type="InterPro" id="IPR020904">
    <property type="entry name" value="Sc_DH/Rdtase_CS"/>
</dbReference>
<evidence type="ECO:0000259" key="26">
    <source>
        <dbReference type="SMART" id="SM00822"/>
    </source>
</evidence>
<evidence type="ECO:0000256" key="20">
    <source>
        <dbReference type="ARBA" id="ARBA00070911"/>
    </source>
</evidence>
<comment type="catalytic activity">
    <reaction evidence="14">
        <text>17beta-estradiol + NAD(+) = estrone + NADH + H(+)</text>
        <dbReference type="Rhea" id="RHEA:24612"/>
        <dbReference type="ChEBI" id="CHEBI:15378"/>
        <dbReference type="ChEBI" id="CHEBI:16469"/>
        <dbReference type="ChEBI" id="CHEBI:17263"/>
        <dbReference type="ChEBI" id="CHEBI:57540"/>
        <dbReference type="ChEBI" id="CHEBI:57945"/>
        <dbReference type="EC" id="1.1.1.62"/>
    </reaction>
    <physiologicalReaction direction="left-to-right" evidence="14">
        <dbReference type="Rhea" id="RHEA:24613"/>
    </physiologicalReaction>
    <physiologicalReaction direction="right-to-left" evidence="14">
        <dbReference type="Rhea" id="RHEA:24614"/>
    </physiologicalReaction>
</comment>
<reference evidence="27" key="1">
    <citation type="submission" date="2021-02" db="EMBL/GenBank/DDBJ databases">
        <authorList>
            <person name="Nowell W R."/>
        </authorList>
    </citation>
    <scope>NUCLEOTIDE SEQUENCE</scope>
</reference>
<comment type="subcellular location">
    <subcellularLocation>
        <location evidence="1">Mitochondrion matrix</location>
    </subcellularLocation>
</comment>
<sequence length="242" mass="25851">MLPDMLSKTVSLVTGAGSGIGKKVAQLFAAQGSRVCGVDVKPFDSSCEESFVSDIGQRQSVVKLADEIFSRTQSYPTIIVNAAGITKDSLLLKMREEDFDDVIRVNLKGTFLINQIFSQRLLAENPTDLKASIINISSIVAKYGNVGQCNYTASKAGVEAMTKSMAKELGRVGIRVNAILPGFIQTPMTDKIPDKVKQKLLSSIAMGRMGSPDEIAQVCLFLASNSMSSYVNGASIDVTGGL</sequence>
<comment type="catalytic activity">
    <reaction evidence="17">
        <text>a (3R)-3-hydroxyacyl-CoA + NAD(+) = a 3-oxoacyl-CoA + NADH + H(+)</text>
        <dbReference type="Rhea" id="RHEA:32711"/>
        <dbReference type="ChEBI" id="CHEBI:15378"/>
        <dbReference type="ChEBI" id="CHEBI:57319"/>
        <dbReference type="ChEBI" id="CHEBI:57540"/>
        <dbReference type="ChEBI" id="CHEBI:57945"/>
        <dbReference type="ChEBI" id="CHEBI:90726"/>
        <dbReference type="EC" id="1.1.1.n12"/>
    </reaction>
    <physiologicalReaction direction="left-to-right" evidence="17">
        <dbReference type="Rhea" id="RHEA:32712"/>
    </physiologicalReaction>
</comment>
<comment type="pathway">
    <text evidence="2">Lipid metabolism; fatty acid biosynthesis.</text>
</comment>
<evidence type="ECO:0000313" key="28">
    <source>
        <dbReference type="EMBL" id="CAF3817817.1"/>
    </source>
</evidence>
<evidence type="ECO:0000256" key="4">
    <source>
        <dbReference type="ARBA" id="ARBA00012456"/>
    </source>
</evidence>
<dbReference type="EC" id="1.1.1.n12" evidence="4"/>
<evidence type="ECO:0000256" key="18">
    <source>
        <dbReference type="ARBA" id="ARBA00065174"/>
    </source>
</evidence>
<dbReference type="SUPFAM" id="SSF51735">
    <property type="entry name" value="NAD(P)-binding Rossmann-fold domains"/>
    <property type="match status" value="1"/>
</dbReference>
<dbReference type="GO" id="GO:0048038">
    <property type="term" value="F:quinone binding"/>
    <property type="evidence" value="ECO:0007669"/>
    <property type="project" value="TreeGrafter"/>
</dbReference>
<evidence type="ECO:0000256" key="17">
    <source>
        <dbReference type="ARBA" id="ARBA00052680"/>
    </source>
</evidence>
<comment type="catalytic activity">
    <reaction evidence="16">
        <text>17beta-hydroxy-5alpha-androstan-3-one + NAD(+) = 5alpha-androstan-3,17-dione + NADH + H(+)</text>
        <dbReference type="Rhea" id="RHEA:41992"/>
        <dbReference type="ChEBI" id="CHEBI:15378"/>
        <dbReference type="ChEBI" id="CHEBI:15994"/>
        <dbReference type="ChEBI" id="CHEBI:16330"/>
        <dbReference type="ChEBI" id="CHEBI:57540"/>
        <dbReference type="ChEBI" id="CHEBI:57945"/>
    </reaction>
    <physiologicalReaction direction="left-to-right" evidence="16">
        <dbReference type="Rhea" id="RHEA:41993"/>
    </physiologicalReaction>
</comment>
<dbReference type="SMART" id="SM00822">
    <property type="entry name" value="PKS_KR"/>
    <property type="match status" value="1"/>
</dbReference>
<keyword evidence="10" id="KW-0443">Lipid metabolism</keyword>
<keyword evidence="12" id="KW-0275">Fatty acid biosynthesis</keyword>
<comment type="subunit">
    <text evidence="18">Heterotetramer with CBR4; contains two molecules of HSD17B8 and CBR4.</text>
</comment>
<dbReference type="InterPro" id="IPR057326">
    <property type="entry name" value="KR_dom"/>
</dbReference>
<evidence type="ECO:0000313" key="29">
    <source>
        <dbReference type="EMBL" id="CAF3954460.1"/>
    </source>
</evidence>
<accession>A0A814GIC4</accession>
<dbReference type="GO" id="GO:0004303">
    <property type="term" value="F:estradiol 17-beta-dehydrogenase [NAD(P)+] activity"/>
    <property type="evidence" value="ECO:0007669"/>
    <property type="project" value="UniProtKB-EC"/>
</dbReference>
<dbReference type="PANTHER" id="PTHR42760">
    <property type="entry name" value="SHORT-CHAIN DEHYDROGENASES/REDUCTASES FAMILY MEMBER"/>
    <property type="match status" value="1"/>
</dbReference>
<name>A0A814GIC4_9BILA</name>
<gene>
    <name evidence="29" type="ORF">BYL167_LOCUS11199</name>
    <name evidence="27" type="ORF">CJN711_LOCUS2138</name>
    <name evidence="28" type="ORF">GIL414_LOCUS2034</name>
</gene>
<dbReference type="GO" id="GO:0006633">
    <property type="term" value="P:fatty acid biosynthetic process"/>
    <property type="evidence" value="ECO:0007669"/>
    <property type="project" value="UniProtKB-KW"/>
</dbReference>
<evidence type="ECO:0000256" key="22">
    <source>
        <dbReference type="ARBA" id="ARBA00081419"/>
    </source>
</evidence>
<evidence type="ECO:0000256" key="13">
    <source>
        <dbReference type="ARBA" id="ARBA00037929"/>
    </source>
</evidence>
<dbReference type="Pfam" id="PF13561">
    <property type="entry name" value="adh_short_C2"/>
    <property type="match status" value="1"/>
</dbReference>
<keyword evidence="9" id="KW-0520">NAD</keyword>
<dbReference type="InterPro" id="IPR002347">
    <property type="entry name" value="SDR_fam"/>
</dbReference>
<dbReference type="GO" id="GO:0047035">
    <property type="term" value="F:testosterone dehydrogenase (NAD+) activity"/>
    <property type="evidence" value="ECO:0007669"/>
    <property type="project" value="UniProtKB-EC"/>
</dbReference>
<evidence type="ECO:0000256" key="16">
    <source>
        <dbReference type="ARBA" id="ARBA00050435"/>
    </source>
</evidence>
<dbReference type="GO" id="GO:0008210">
    <property type="term" value="P:estrogen metabolic process"/>
    <property type="evidence" value="ECO:0007669"/>
    <property type="project" value="UniProtKB-ARBA"/>
</dbReference>
<evidence type="ECO:0000256" key="10">
    <source>
        <dbReference type="ARBA" id="ARBA00023098"/>
    </source>
</evidence>
<keyword evidence="11" id="KW-0496">Mitochondrion</keyword>
<dbReference type="PRINTS" id="PR00081">
    <property type="entry name" value="GDHRDH"/>
</dbReference>
<evidence type="ECO:0000256" key="9">
    <source>
        <dbReference type="ARBA" id="ARBA00023027"/>
    </source>
</evidence>
<dbReference type="EC" id="1.1.1.239" evidence="19"/>
<evidence type="ECO:0000256" key="14">
    <source>
        <dbReference type="ARBA" id="ARBA00049069"/>
    </source>
</evidence>
<dbReference type="Proteomes" id="UP000663855">
    <property type="component" value="Unassembled WGS sequence"/>
</dbReference>
<comment type="pathway">
    <text evidence="13">Steroid biosynthesis; estrogen biosynthesis.</text>
</comment>
<evidence type="ECO:0000256" key="11">
    <source>
        <dbReference type="ARBA" id="ARBA00023128"/>
    </source>
</evidence>
<dbReference type="GO" id="GO:0005759">
    <property type="term" value="C:mitochondrial matrix"/>
    <property type="evidence" value="ECO:0007669"/>
    <property type="project" value="UniProtKB-SubCell"/>
</dbReference>
<keyword evidence="8" id="KW-0560">Oxidoreductase</keyword>
<evidence type="ECO:0000256" key="25">
    <source>
        <dbReference type="ARBA" id="ARBA00083258"/>
    </source>
</evidence>
<organism evidence="27 30">
    <name type="scientific">Rotaria magnacalcarata</name>
    <dbReference type="NCBI Taxonomy" id="392030"/>
    <lineage>
        <taxon>Eukaryota</taxon>
        <taxon>Metazoa</taxon>
        <taxon>Spiralia</taxon>
        <taxon>Gnathifera</taxon>
        <taxon>Rotifera</taxon>
        <taxon>Eurotatoria</taxon>
        <taxon>Bdelloidea</taxon>
        <taxon>Philodinida</taxon>
        <taxon>Philodinidae</taxon>
        <taxon>Rotaria</taxon>
    </lineage>
</organism>
<evidence type="ECO:0000256" key="7">
    <source>
        <dbReference type="ARBA" id="ARBA00022832"/>
    </source>
</evidence>
<evidence type="ECO:0000256" key="12">
    <source>
        <dbReference type="ARBA" id="ARBA00023160"/>
    </source>
</evidence>
<evidence type="ECO:0000256" key="8">
    <source>
        <dbReference type="ARBA" id="ARBA00023002"/>
    </source>
</evidence>
<evidence type="ECO:0000256" key="19">
    <source>
        <dbReference type="ARBA" id="ARBA00066822"/>
    </source>
</evidence>
<dbReference type="PRINTS" id="PR00080">
    <property type="entry name" value="SDRFAMILY"/>
</dbReference>
<dbReference type="Proteomes" id="UP000681720">
    <property type="component" value="Unassembled WGS sequence"/>
</dbReference>
<evidence type="ECO:0000256" key="6">
    <source>
        <dbReference type="ARBA" id="ARBA00022553"/>
    </source>
</evidence>
<evidence type="ECO:0000256" key="5">
    <source>
        <dbReference type="ARBA" id="ARBA00022516"/>
    </source>
</evidence>
<evidence type="ECO:0000256" key="21">
    <source>
        <dbReference type="ARBA" id="ARBA00077835"/>
    </source>
</evidence>
<comment type="similarity">
    <text evidence="3">Belongs to the short-chain dehydrogenases/reductases (SDR) family.</text>
</comment>
<proteinExistence type="inferred from homology"/>
<dbReference type="FunFam" id="3.40.50.720:FF:000231">
    <property type="entry name" value="Estradiol 17-beta-dehydrogenase 8"/>
    <property type="match status" value="1"/>
</dbReference>
<keyword evidence="6" id="KW-0597">Phosphoprotein</keyword>
<dbReference type="AlphaFoldDB" id="A0A814GIC4"/>
<evidence type="ECO:0000256" key="24">
    <source>
        <dbReference type="ARBA" id="ARBA00083097"/>
    </source>
</evidence>
<protein>
    <recommendedName>
        <fullName evidence="20">(3R)-3-hydroxyacyl-CoA dehydrogenase</fullName>
        <ecNumber evidence="19">1.1.1.239</ecNumber>
        <ecNumber evidence="4">1.1.1.n12</ecNumber>
    </recommendedName>
    <alternativeName>
        <fullName evidence="22">17-beta-hydroxysteroid dehydrogenase 8</fullName>
    </alternativeName>
    <alternativeName>
        <fullName evidence="21">3-ketoacyl-[acyl-carrier-protein] reductase alpha subunit</fullName>
    </alternativeName>
    <alternativeName>
        <fullName evidence="24">3-oxoacyl-[acyl-carrier-protein] reductase</fullName>
    </alternativeName>
    <alternativeName>
        <fullName evidence="25">Estradiol 17-beta-dehydrogenase 8</fullName>
    </alternativeName>
    <alternativeName>
        <fullName evidence="23">Testosterone 17-beta-dehydrogenase 8</fullName>
    </alternativeName>
</protein>
<evidence type="ECO:0000256" key="2">
    <source>
        <dbReference type="ARBA" id="ARBA00005194"/>
    </source>
</evidence>
<dbReference type="Gene3D" id="3.40.50.720">
    <property type="entry name" value="NAD(P)-binding Rossmann-like Domain"/>
    <property type="match status" value="1"/>
</dbReference>
<evidence type="ECO:0000256" key="15">
    <source>
        <dbReference type="ARBA" id="ARBA00050232"/>
    </source>
</evidence>
<dbReference type="EMBL" id="CAJNOV010000132">
    <property type="protein sequence ID" value="CAF0996740.1"/>
    <property type="molecule type" value="Genomic_DNA"/>
</dbReference>
<comment type="catalytic activity">
    <reaction evidence="15">
        <text>testosterone + NAD(+) = androst-4-ene-3,17-dione + NADH + H(+)</text>
        <dbReference type="Rhea" id="RHEA:14929"/>
        <dbReference type="ChEBI" id="CHEBI:15378"/>
        <dbReference type="ChEBI" id="CHEBI:16422"/>
        <dbReference type="ChEBI" id="CHEBI:17347"/>
        <dbReference type="ChEBI" id="CHEBI:57540"/>
        <dbReference type="ChEBI" id="CHEBI:57945"/>
        <dbReference type="EC" id="1.1.1.239"/>
    </reaction>
    <physiologicalReaction direction="left-to-right" evidence="15">
        <dbReference type="Rhea" id="RHEA:14930"/>
    </physiologicalReaction>
</comment>
<keyword evidence="5" id="KW-0444">Lipid biosynthesis</keyword>
<keyword evidence="7" id="KW-0276">Fatty acid metabolism</keyword>
<feature type="domain" description="Ketoreductase" evidence="26">
    <location>
        <begin position="9"/>
        <end position="182"/>
    </location>
</feature>
<evidence type="ECO:0000313" key="30">
    <source>
        <dbReference type="Proteomes" id="UP000663855"/>
    </source>
</evidence>